<dbReference type="PRINTS" id="PR00080">
    <property type="entry name" value="SDRFAMILY"/>
</dbReference>
<evidence type="ECO:0000256" key="2">
    <source>
        <dbReference type="ARBA" id="ARBA00023002"/>
    </source>
</evidence>
<comment type="similarity">
    <text evidence="1 3">Belongs to the short-chain dehydrogenases/reductases (SDR) family.</text>
</comment>
<evidence type="ECO:0000256" key="3">
    <source>
        <dbReference type="RuleBase" id="RU000363"/>
    </source>
</evidence>
<evidence type="ECO:0000259" key="4">
    <source>
        <dbReference type="SMART" id="SM00822"/>
    </source>
</evidence>
<dbReference type="Proteomes" id="UP000273982">
    <property type="component" value="Chromosome"/>
</dbReference>
<dbReference type="AlphaFoldDB" id="A0A3G8M372"/>
<accession>A0A3G8M372</accession>
<sequence length="247" mass="25769">MSNAIEGKVVAITGASSGIGEATARDLAARGAAVVLGARRLERLEAIAGELTAAGGKAVAIAVDVTKKAEVDAFVAGAVQAFGRLDVLINNAGLMAIAPLSERRTDEWDRMIDINIKGLLYGVAAALPVFEKQGSGHFINISSVAGIKVFSPGGTVYSGTKFAVAAISEGLRHEVGGKIRTTVIMPGAVDTELKTGTSDAASRKFVDEFYKQSIPADSIARAIRYAIEQPADVDVNQIVVRPTVQEF</sequence>
<proteinExistence type="inferred from homology"/>
<dbReference type="SMART" id="SM00822">
    <property type="entry name" value="PKS_KR"/>
    <property type="match status" value="1"/>
</dbReference>
<dbReference type="EMBL" id="CP034086">
    <property type="protein sequence ID" value="AZG75755.1"/>
    <property type="molecule type" value="Genomic_DNA"/>
</dbReference>
<dbReference type="KEGG" id="mros:EHO51_02825"/>
<dbReference type="InterPro" id="IPR002347">
    <property type="entry name" value="SDR_fam"/>
</dbReference>
<evidence type="ECO:0000313" key="5">
    <source>
        <dbReference type="EMBL" id="AZG75755.1"/>
    </source>
</evidence>
<gene>
    <name evidence="5" type="ORF">EHO51_02825</name>
</gene>
<dbReference type="RefSeq" id="WP_124737614.1">
    <property type="nucleotide sequence ID" value="NZ_CP034086.1"/>
</dbReference>
<feature type="domain" description="Ketoreductase" evidence="4">
    <location>
        <begin position="8"/>
        <end position="192"/>
    </location>
</feature>
<dbReference type="InterPro" id="IPR036291">
    <property type="entry name" value="NAD(P)-bd_dom_sf"/>
</dbReference>
<dbReference type="PANTHER" id="PTHR43115:SF4">
    <property type="entry name" value="DEHYDROGENASE_REDUCTASE SDR FAMILY MEMBER 11"/>
    <property type="match status" value="1"/>
</dbReference>
<name>A0A3G8M372_9HYPH</name>
<dbReference type="PANTHER" id="PTHR43115">
    <property type="entry name" value="DEHYDROGENASE/REDUCTASE SDR FAMILY MEMBER 11"/>
    <property type="match status" value="1"/>
</dbReference>
<evidence type="ECO:0000313" key="6">
    <source>
        <dbReference type="Proteomes" id="UP000273982"/>
    </source>
</evidence>
<dbReference type="InterPro" id="IPR020904">
    <property type="entry name" value="Sc_DH/Rdtase_CS"/>
</dbReference>
<dbReference type="PROSITE" id="PS00061">
    <property type="entry name" value="ADH_SHORT"/>
    <property type="match status" value="1"/>
</dbReference>
<dbReference type="Pfam" id="PF00106">
    <property type="entry name" value="adh_short"/>
    <property type="match status" value="1"/>
</dbReference>
<dbReference type="GO" id="GO:0016616">
    <property type="term" value="F:oxidoreductase activity, acting on the CH-OH group of donors, NAD or NADP as acceptor"/>
    <property type="evidence" value="ECO:0007669"/>
    <property type="project" value="UniProtKB-ARBA"/>
</dbReference>
<organism evidence="5 6">
    <name type="scientific">Methylocystis rosea</name>
    <dbReference type="NCBI Taxonomy" id="173366"/>
    <lineage>
        <taxon>Bacteria</taxon>
        <taxon>Pseudomonadati</taxon>
        <taxon>Pseudomonadota</taxon>
        <taxon>Alphaproteobacteria</taxon>
        <taxon>Hyphomicrobiales</taxon>
        <taxon>Methylocystaceae</taxon>
        <taxon>Methylocystis</taxon>
    </lineage>
</organism>
<dbReference type="FunFam" id="3.40.50.720:FF:000047">
    <property type="entry name" value="NADP-dependent L-serine/L-allo-threonine dehydrogenase"/>
    <property type="match status" value="1"/>
</dbReference>
<keyword evidence="2" id="KW-0560">Oxidoreductase</keyword>
<evidence type="ECO:0000256" key="1">
    <source>
        <dbReference type="ARBA" id="ARBA00006484"/>
    </source>
</evidence>
<dbReference type="InterPro" id="IPR057326">
    <property type="entry name" value="KR_dom"/>
</dbReference>
<reference evidence="5 6" key="1">
    <citation type="submission" date="2018-11" db="EMBL/GenBank/DDBJ databases">
        <title>Genome squencing of methanotrophic bacteria isolated from alkaline groundwater in Korea.</title>
        <authorList>
            <person name="Nguyen L.N."/>
        </authorList>
    </citation>
    <scope>NUCLEOTIDE SEQUENCE [LARGE SCALE GENOMIC DNA]</scope>
    <source>
        <strain evidence="5 6">GW6</strain>
    </source>
</reference>
<dbReference type="PRINTS" id="PR00081">
    <property type="entry name" value="GDHRDH"/>
</dbReference>
<dbReference type="SUPFAM" id="SSF51735">
    <property type="entry name" value="NAD(P)-binding Rossmann-fold domains"/>
    <property type="match status" value="1"/>
</dbReference>
<dbReference type="Gene3D" id="3.40.50.720">
    <property type="entry name" value="NAD(P)-binding Rossmann-like Domain"/>
    <property type="match status" value="1"/>
</dbReference>
<protein>
    <submittedName>
        <fullName evidence="5">SDR family oxidoreductase</fullName>
    </submittedName>
</protein>